<organism evidence="1 2">
    <name type="scientific">Aureobasidium pullulans</name>
    <name type="common">Black yeast</name>
    <name type="synonym">Pullularia pullulans</name>
    <dbReference type="NCBI Taxonomy" id="5580"/>
    <lineage>
        <taxon>Eukaryota</taxon>
        <taxon>Fungi</taxon>
        <taxon>Dikarya</taxon>
        <taxon>Ascomycota</taxon>
        <taxon>Pezizomycotina</taxon>
        <taxon>Dothideomycetes</taxon>
        <taxon>Dothideomycetidae</taxon>
        <taxon>Dothideales</taxon>
        <taxon>Saccotheciaceae</taxon>
        <taxon>Aureobasidium</taxon>
    </lineage>
</organism>
<name>A0A4S8XA36_AURPU</name>
<protein>
    <submittedName>
        <fullName evidence="1">Uncharacterized protein</fullName>
    </submittedName>
</protein>
<dbReference type="EMBL" id="QZAL01000193">
    <property type="protein sequence ID" value="THW33990.1"/>
    <property type="molecule type" value="Genomic_DNA"/>
</dbReference>
<evidence type="ECO:0000313" key="1">
    <source>
        <dbReference type="EMBL" id="THW33990.1"/>
    </source>
</evidence>
<proteinExistence type="predicted"/>
<comment type="caution">
    <text evidence="1">The sequence shown here is derived from an EMBL/GenBank/DDBJ whole genome shotgun (WGS) entry which is preliminary data.</text>
</comment>
<sequence length="68" mass="7726">MHYARSPEGETELVTSAMTIGLPLLTSLTQTFDLRQSRRCEMARYVRRTGMSLLGSKRCQIKCCGWQA</sequence>
<evidence type="ECO:0000313" key="2">
    <source>
        <dbReference type="Proteomes" id="UP000310687"/>
    </source>
</evidence>
<dbReference type="AlphaFoldDB" id="A0A4S8XA36"/>
<dbReference type="Proteomes" id="UP000310687">
    <property type="component" value="Unassembled WGS sequence"/>
</dbReference>
<accession>A0A4S8XA36</accession>
<reference evidence="1 2" key="1">
    <citation type="submission" date="2018-10" db="EMBL/GenBank/DDBJ databases">
        <title>Fifty Aureobasidium pullulans genomes reveal a recombining polyextremotolerant generalist.</title>
        <authorList>
            <person name="Gostincar C."/>
            <person name="Turk M."/>
            <person name="Zajc J."/>
            <person name="Gunde-Cimerman N."/>
        </authorList>
    </citation>
    <scope>NUCLEOTIDE SEQUENCE [LARGE SCALE GENOMIC DNA]</scope>
    <source>
        <strain evidence="1 2">EXF-11013</strain>
    </source>
</reference>
<gene>
    <name evidence="1" type="ORF">D6D22_08835</name>
</gene>